<dbReference type="Proteomes" id="UP000034154">
    <property type="component" value="Unassembled WGS sequence"/>
</dbReference>
<dbReference type="EMBL" id="LCJB01000023">
    <property type="protein sequence ID" value="KKT70615.1"/>
    <property type="molecule type" value="Genomic_DNA"/>
</dbReference>
<reference evidence="1 2" key="1">
    <citation type="journal article" date="2015" name="Nature">
        <title>rRNA introns, odd ribosomes, and small enigmatic genomes across a large radiation of phyla.</title>
        <authorList>
            <person name="Brown C.T."/>
            <person name="Hug L.A."/>
            <person name="Thomas B.C."/>
            <person name="Sharon I."/>
            <person name="Castelle C.J."/>
            <person name="Singh A."/>
            <person name="Wilkins M.J."/>
            <person name="Williams K.H."/>
            <person name="Banfield J.F."/>
        </authorList>
    </citation>
    <scope>NUCLEOTIDE SEQUENCE [LARGE SCALE GENOMIC DNA]</scope>
</reference>
<organism evidence="1 2">
    <name type="scientific">Candidatus Uhrbacteria bacterium GW2011_GWF2_44_350</name>
    <dbReference type="NCBI Taxonomy" id="1619000"/>
    <lineage>
        <taxon>Bacteria</taxon>
        <taxon>Candidatus Uhriibacteriota</taxon>
    </lineage>
</organism>
<gene>
    <name evidence="1" type="ORF">UW63_C0023G0004</name>
</gene>
<protein>
    <submittedName>
        <fullName evidence="1">Uncharacterized protein</fullName>
    </submittedName>
</protein>
<evidence type="ECO:0000313" key="1">
    <source>
        <dbReference type="EMBL" id="KKT70615.1"/>
    </source>
</evidence>
<sequence length="341" mass="39665">MKIKDRLFLPIFNFIGWRAKIFGDMEEAYLKAFLATIARSQAPKETKENETISVSETVSAAASVYENVRNALEYDEEHLLRRNAIRRILKRRFGEEDVISLSSDLLHELIWARYLPNNAVPTKTLDEVAAILRKFQPLFVQAEEAGKNTHHFNLWLLDVLSTEIEYKLSPPLVEEGLVGLVYQNIKSRLEWATSQIKPEDRELQLYVAVHRAVLKSNRATLRYRVFVLYFPDWSKAPTSELVEHVAGRLPQIIETVENQLNHSSGERLLRFCETFAKNIPAISKTFCPTKKDFAKPWPRPRPFVMINSEFEYTAVLFGRLFLSCLPNRFWPYWSSCLLIVW</sequence>
<proteinExistence type="predicted"/>
<accession>A0A0G1JH27</accession>
<name>A0A0G1JH27_9BACT</name>
<comment type="caution">
    <text evidence="1">The sequence shown here is derived from an EMBL/GenBank/DDBJ whole genome shotgun (WGS) entry which is preliminary data.</text>
</comment>
<evidence type="ECO:0000313" key="2">
    <source>
        <dbReference type="Proteomes" id="UP000034154"/>
    </source>
</evidence>
<dbReference type="AlphaFoldDB" id="A0A0G1JH27"/>